<dbReference type="Gene3D" id="3.30.530.20">
    <property type="match status" value="1"/>
</dbReference>
<dbReference type="Pfam" id="PF08327">
    <property type="entry name" value="AHSA1"/>
    <property type="match status" value="1"/>
</dbReference>
<dbReference type="RefSeq" id="WP_181057987.1">
    <property type="nucleotide sequence ID" value="NZ_JACDTY010000005.1"/>
</dbReference>
<accession>A0A838B654</accession>
<evidence type="ECO:0000259" key="2">
    <source>
        <dbReference type="Pfam" id="PF08327"/>
    </source>
</evidence>
<evidence type="ECO:0000256" key="1">
    <source>
        <dbReference type="ARBA" id="ARBA00006817"/>
    </source>
</evidence>
<name>A0A838B654_9HYPH</name>
<keyword evidence="4" id="KW-1185">Reference proteome</keyword>
<comment type="caution">
    <text evidence="3">The sequence shown here is derived from an EMBL/GenBank/DDBJ whole genome shotgun (WGS) entry which is preliminary data.</text>
</comment>
<dbReference type="Proteomes" id="UP000558284">
    <property type="component" value="Unassembled WGS sequence"/>
</dbReference>
<comment type="similarity">
    <text evidence="1">Belongs to the AHA1 family.</text>
</comment>
<feature type="domain" description="Activator of Hsp90 ATPase homologue 1/2-like C-terminal" evidence="2">
    <location>
        <begin position="24"/>
        <end position="154"/>
    </location>
</feature>
<reference evidence="3 4" key="1">
    <citation type="submission" date="2020-07" db="EMBL/GenBank/DDBJ databases">
        <title>Definition of the novel symbiovar canariense within Mesorhizobium novociceri, a new species of genus Mesorhizobium nodulating Cicer canariense in the Caldera de Taburiente National Park (La Palma, Canary Islands).</title>
        <authorList>
            <person name="Leon-Barrios M."/>
            <person name="Perez-Yepez J."/>
            <person name="Flores-Felix J.D."/>
            <person name="Ramirez-Baena M.H."/>
            <person name="Pulido-Suarez L."/>
            <person name="Igual J.M."/>
            <person name="Velazquez E."/>
            <person name="Peix A."/>
        </authorList>
    </citation>
    <scope>NUCLEOTIDE SEQUENCE [LARGE SCALE GENOMIC DNA]</scope>
    <source>
        <strain evidence="3 4">CCANP35</strain>
    </source>
</reference>
<sequence length="156" mass="18000">MTDPATDRHDARQRALTITRVFEAPRALVYKMWTEPHHMKRWWGPRGYTTLSAQVDMRLGGFWRVHSRKYDGTEVAEQGVFRQIVEAERLVFTHAWEEGDGNLGHETLVTLTFTGDGDKTVMTFHQADFLTVESRDGHLQGWGESFDMLKEYLGNA</sequence>
<proteinExistence type="inferred from homology"/>
<dbReference type="SUPFAM" id="SSF55961">
    <property type="entry name" value="Bet v1-like"/>
    <property type="match status" value="1"/>
</dbReference>
<gene>
    <name evidence="3" type="ORF">H0241_13130</name>
</gene>
<protein>
    <submittedName>
        <fullName evidence="3">SRPBCC domain-containing protein</fullName>
    </submittedName>
</protein>
<dbReference type="EMBL" id="JACDTY010000005">
    <property type="protein sequence ID" value="MBA1141194.1"/>
    <property type="molecule type" value="Genomic_DNA"/>
</dbReference>
<dbReference type="InterPro" id="IPR023393">
    <property type="entry name" value="START-like_dom_sf"/>
</dbReference>
<evidence type="ECO:0000313" key="4">
    <source>
        <dbReference type="Proteomes" id="UP000558284"/>
    </source>
</evidence>
<organism evidence="3 4">
    <name type="scientific">Mesorhizobium neociceri</name>
    <dbReference type="NCBI Taxonomy" id="1307853"/>
    <lineage>
        <taxon>Bacteria</taxon>
        <taxon>Pseudomonadati</taxon>
        <taxon>Pseudomonadota</taxon>
        <taxon>Alphaproteobacteria</taxon>
        <taxon>Hyphomicrobiales</taxon>
        <taxon>Phyllobacteriaceae</taxon>
        <taxon>Mesorhizobium</taxon>
    </lineage>
</organism>
<dbReference type="InterPro" id="IPR013538">
    <property type="entry name" value="ASHA1/2-like_C"/>
</dbReference>
<evidence type="ECO:0000313" key="3">
    <source>
        <dbReference type="EMBL" id="MBA1141194.1"/>
    </source>
</evidence>
<dbReference type="AlphaFoldDB" id="A0A838B654"/>